<evidence type="ECO:0000256" key="2">
    <source>
        <dbReference type="ARBA" id="ARBA00022475"/>
    </source>
</evidence>
<dbReference type="SUPFAM" id="SSF158442">
    <property type="entry name" value="DsbB-like"/>
    <property type="match status" value="1"/>
</dbReference>
<protein>
    <submittedName>
        <fullName evidence="9">Disulfide oxidoreductase</fullName>
    </submittedName>
</protein>
<evidence type="ECO:0000313" key="10">
    <source>
        <dbReference type="Proteomes" id="UP000253728"/>
    </source>
</evidence>
<dbReference type="Gene3D" id="1.20.1550.10">
    <property type="entry name" value="DsbB-like"/>
    <property type="match status" value="1"/>
</dbReference>
<accession>A0A336N7T5</accession>
<dbReference type="PANTHER" id="PTHR36570">
    <property type="entry name" value="DISULFIDE BOND FORMATION PROTEIN B"/>
    <property type="match status" value="1"/>
</dbReference>
<evidence type="ECO:0000256" key="8">
    <source>
        <dbReference type="SAM" id="Phobius"/>
    </source>
</evidence>
<dbReference type="GO" id="GO:0006457">
    <property type="term" value="P:protein folding"/>
    <property type="evidence" value="ECO:0007669"/>
    <property type="project" value="InterPro"/>
</dbReference>
<keyword evidence="5 8" id="KW-1133">Transmembrane helix</keyword>
<keyword evidence="2" id="KW-1003">Cell membrane</keyword>
<proteinExistence type="predicted"/>
<keyword evidence="6 8" id="KW-0472">Membrane</keyword>
<evidence type="ECO:0000256" key="1">
    <source>
        <dbReference type="ARBA" id="ARBA00004651"/>
    </source>
</evidence>
<evidence type="ECO:0000256" key="6">
    <source>
        <dbReference type="ARBA" id="ARBA00023136"/>
    </source>
</evidence>
<dbReference type="EMBL" id="UFSP01000003">
    <property type="protein sequence ID" value="SSZ30116.1"/>
    <property type="molecule type" value="Genomic_DNA"/>
</dbReference>
<dbReference type="InterPro" id="IPR003752">
    <property type="entry name" value="DiS_bond_form_DsbB/BdbC"/>
</dbReference>
<evidence type="ECO:0000313" key="9">
    <source>
        <dbReference type="EMBL" id="SSZ30116.1"/>
    </source>
</evidence>
<evidence type="ECO:0000256" key="4">
    <source>
        <dbReference type="ARBA" id="ARBA00022982"/>
    </source>
</evidence>
<dbReference type="Pfam" id="PF02600">
    <property type="entry name" value="DsbB"/>
    <property type="match status" value="1"/>
</dbReference>
<dbReference type="GO" id="GO:0005886">
    <property type="term" value="C:plasma membrane"/>
    <property type="evidence" value="ECO:0007669"/>
    <property type="project" value="UniProtKB-SubCell"/>
</dbReference>
<dbReference type="InterPro" id="IPR050183">
    <property type="entry name" value="DsbB"/>
</dbReference>
<organism evidence="9 10">
    <name type="scientific">Aggregatibacter aphrophilus</name>
    <name type="common">Haemophilus aphrophilus</name>
    <dbReference type="NCBI Taxonomy" id="732"/>
    <lineage>
        <taxon>Bacteria</taxon>
        <taxon>Pseudomonadati</taxon>
        <taxon>Pseudomonadota</taxon>
        <taxon>Gammaproteobacteria</taxon>
        <taxon>Pasteurellales</taxon>
        <taxon>Pasteurellaceae</taxon>
        <taxon>Aggregatibacter</taxon>
    </lineage>
</organism>
<keyword evidence="4" id="KW-0813">Transport</keyword>
<dbReference type="Proteomes" id="UP000253728">
    <property type="component" value="Unassembled WGS sequence"/>
</dbReference>
<evidence type="ECO:0000256" key="7">
    <source>
        <dbReference type="ARBA" id="ARBA00023284"/>
    </source>
</evidence>
<reference evidence="9 10" key="1">
    <citation type="submission" date="2018-06" db="EMBL/GenBank/DDBJ databases">
        <authorList>
            <consortium name="Pathogen Informatics"/>
            <person name="Doyle S."/>
        </authorList>
    </citation>
    <scope>NUCLEOTIDE SEQUENCE [LARGE SCALE GENOMIC DNA]</scope>
    <source>
        <strain evidence="9 10">NCTC5908</strain>
    </source>
</reference>
<dbReference type="GO" id="GO:0015035">
    <property type="term" value="F:protein-disulfide reductase activity"/>
    <property type="evidence" value="ECO:0007669"/>
    <property type="project" value="InterPro"/>
</dbReference>
<comment type="subcellular location">
    <subcellularLocation>
        <location evidence="1">Cell membrane</location>
        <topology evidence="1">Multi-pass membrane protein</topology>
    </subcellularLocation>
</comment>
<dbReference type="InterPro" id="IPR023380">
    <property type="entry name" value="DsbB-like_sf"/>
</dbReference>
<sequence length="67" mass="7500">MLHFFKTLSIQRSGWLLLLISALALEGSALYFQYGMDLQPCVMCIYERVALFGIAFAGLIGLIAPRF</sequence>
<evidence type="ECO:0000256" key="5">
    <source>
        <dbReference type="ARBA" id="ARBA00022989"/>
    </source>
</evidence>
<dbReference type="PANTHER" id="PTHR36570:SF2">
    <property type="entry name" value="DISULFIDE BOND FORMATION PROTEIN B"/>
    <property type="match status" value="1"/>
</dbReference>
<gene>
    <name evidence="9" type="primary">dsbB_1</name>
    <name evidence="9" type="ORF">NCTC5908_01936</name>
</gene>
<dbReference type="AlphaFoldDB" id="A0A336N7T5"/>
<keyword evidence="7" id="KW-0676">Redox-active center</keyword>
<keyword evidence="4" id="KW-0249">Electron transport</keyword>
<keyword evidence="3 8" id="KW-0812">Transmembrane</keyword>
<evidence type="ECO:0000256" key="3">
    <source>
        <dbReference type="ARBA" id="ARBA00022692"/>
    </source>
</evidence>
<name>A0A336N7T5_AGGAP</name>
<feature type="transmembrane region" description="Helical" evidence="8">
    <location>
        <begin position="45"/>
        <end position="64"/>
    </location>
</feature>